<accession>A0AAW0Z4Q8</accession>
<dbReference type="GO" id="GO:0030422">
    <property type="term" value="P:siRNA processing"/>
    <property type="evidence" value="ECO:0007669"/>
    <property type="project" value="TreeGrafter"/>
</dbReference>
<evidence type="ECO:0000256" key="5">
    <source>
        <dbReference type="ARBA" id="ARBA00022840"/>
    </source>
</evidence>
<keyword evidence="5" id="KW-0067">ATP-binding</keyword>
<dbReference type="Pfam" id="PF03368">
    <property type="entry name" value="Dicer_dimer"/>
    <property type="match status" value="1"/>
</dbReference>
<sequence>MTRRQLDYSSSFTQRPRRTEGGTVLNNQRGLELAASSLRGDESRTKARKRKRDVPPHLAKEQVSTELHKLHTRRSSSSEPLISDSPSTPPRLLPTTASLSSFLPESSPSPDKTKAKKVKKSRTFDTVTTYNRESMACNLTLPTHTTSTGTVLTFQNAGQFLSRWAQAVGRTQPKFEYINVFPEDYQQPAKPSKLSSDGKDRPYPPVILPSPEAELDPPPGSLRVCSTTLPMLGIVRSSGRGWSNKALVKQSVSFEAVKELLRRGEVDPNIQPTPAQPKSVKVQSGEKTSSKSKSCVNWEQLKASISGQLPPASMPTANPAGCVGVAEHPFLTNPTFWSSCPPLTSDSIYATMLELLIDPPHDIQGGQDECRSMCMLTSRPIPLFEDGEEVLGVQMDIGNQPSVKATMKMYDGGKMKTWEEGRLDQAMRYTEKLLRAQMQRPYRGSLDKVKWLIVPLKRDLDLARRKDSVNAARKTKLRRKNVAWDEMELTCSGPNSTPFDLTDIDVLTQQCEDAVLTNPSEFSRRSYYKKLRTDLIASSPHPTIANKTIFEVLLSKQDSLPAPTILSQPIMEAEEVTTPKHGGYIYSSAAPPSDRPALFLIPELVQRHCLSASVFRTTSVLPHFMHQLENMLIIQEMNRSIFSSSLQLDLALHATTAPAVNDDKKRNYERLEMLGDILLGLITTAHAYITTAGQKGAERNIDKIKMERQIICSNRSLMSYALSAGLAKYVRSKRFKAKDFVPRDWVLEEIAGMTQAKTTMRTSQEGMEVRSLGDKVLADVVEALLGAAYLADRDLDQVIFTAHALKIPIPLLHSWADLKTAFPKSFSSPASVLGKRTAGGVGKNQTVEKAYMRFFNSTTSKVLGYEFEDEKRVTDILSLDMNTERKMAFDRYRMLGNALMSYFVVEYLWNTYPEEGPASLTLMRGARGTDAVRSALAVELGLVDMLRDGDDQLRNDIEKIKKGMRSAKAKAERAAGVDGNGDGDTRGKHYWHNVPVIQTTSELVEALLGAITHDSSFDLKPARTIFNERISPFLEKRCKGPHGALDQHPKASLIRWMQARGCERWSVEKVLGGKNGRGKDVEGAVVTVHDQQVSRGQGPTPLLAVREACEGAMRRLKDDRYLEAICTCPSLRDENGKKGGAKST</sequence>
<dbReference type="GO" id="GO:0005634">
    <property type="term" value="C:nucleus"/>
    <property type="evidence" value="ECO:0007669"/>
    <property type="project" value="TreeGrafter"/>
</dbReference>
<dbReference type="InterPro" id="IPR036389">
    <property type="entry name" value="RNase_III_sf"/>
</dbReference>
<keyword evidence="9" id="KW-1185">Reference proteome</keyword>
<evidence type="ECO:0000256" key="1">
    <source>
        <dbReference type="ARBA" id="ARBA00022737"/>
    </source>
</evidence>
<dbReference type="InterPro" id="IPR005034">
    <property type="entry name" value="Dicer_dimerisation"/>
</dbReference>
<feature type="compositionally biased region" description="Low complexity" evidence="6">
    <location>
        <begin position="75"/>
        <end position="86"/>
    </location>
</feature>
<feature type="compositionally biased region" description="Polar residues" evidence="6">
    <location>
        <begin position="281"/>
        <end position="293"/>
    </location>
</feature>
<proteinExistence type="predicted"/>
<dbReference type="Pfam" id="PF00636">
    <property type="entry name" value="Ribonuclease_3"/>
    <property type="match status" value="2"/>
</dbReference>
<evidence type="ECO:0000313" key="8">
    <source>
        <dbReference type="EMBL" id="KAK8865932.1"/>
    </source>
</evidence>
<organism evidence="8 9">
    <name type="scientific">Kwoniella newhampshirensis</name>
    <dbReference type="NCBI Taxonomy" id="1651941"/>
    <lineage>
        <taxon>Eukaryota</taxon>
        <taxon>Fungi</taxon>
        <taxon>Dikarya</taxon>
        <taxon>Basidiomycota</taxon>
        <taxon>Agaricomycotina</taxon>
        <taxon>Tremellomycetes</taxon>
        <taxon>Tremellales</taxon>
        <taxon>Cryptococcaceae</taxon>
        <taxon>Kwoniella</taxon>
    </lineage>
</organism>
<dbReference type="AlphaFoldDB" id="A0AAW0Z4Q8"/>
<evidence type="ECO:0000313" key="9">
    <source>
        <dbReference type="Proteomes" id="UP001388673"/>
    </source>
</evidence>
<feature type="compositionally biased region" description="Low complexity" evidence="6">
    <location>
        <begin position="93"/>
        <end position="110"/>
    </location>
</feature>
<keyword evidence="3" id="KW-0378">Hydrolase</keyword>
<dbReference type="GO" id="GO:0004525">
    <property type="term" value="F:ribonuclease III activity"/>
    <property type="evidence" value="ECO:0007669"/>
    <property type="project" value="InterPro"/>
</dbReference>
<keyword evidence="4" id="KW-0347">Helicase</keyword>
<dbReference type="EMBL" id="JBCAWK010000002">
    <property type="protein sequence ID" value="KAK8865932.1"/>
    <property type="molecule type" value="Genomic_DNA"/>
</dbReference>
<feature type="domain" description="RNase III" evidence="7">
    <location>
        <begin position="856"/>
        <end position="1016"/>
    </location>
</feature>
<keyword evidence="1" id="KW-0677">Repeat</keyword>
<dbReference type="GO" id="GO:0004386">
    <property type="term" value="F:helicase activity"/>
    <property type="evidence" value="ECO:0007669"/>
    <property type="project" value="UniProtKB-KW"/>
</dbReference>
<evidence type="ECO:0000256" key="2">
    <source>
        <dbReference type="ARBA" id="ARBA00022741"/>
    </source>
</evidence>
<keyword evidence="2" id="KW-0547">Nucleotide-binding</keyword>
<reference evidence="8 9" key="1">
    <citation type="journal article" date="2024" name="bioRxiv">
        <title>Comparative genomics of Cryptococcus and Kwoniella reveals pathogenesis evolution and contrasting karyotype dynamics via intercentromeric recombination or chromosome fusion.</title>
        <authorList>
            <person name="Coelho M.A."/>
            <person name="David-Palma M."/>
            <person name="Shea T."/>
            <person name="Bowers K."/>
            <person name="McGinley-Smith S."/>
            <person name="Mohammad A.W."/>
            <person name="Gnirke A."/>
            <person name="Yurkov A.M."/>
            <person name="Nowrousian M."/>
            <person name="Sun S."/>
            <person name="Cuomo C.A."/>
            <person name="Heitman J."/>
        </authorList>
    </citation>
    <scope>NUCLEOTIDE SEQUENCE [LARGE SCALE GENOMIC DNA]</scope>
    <source>
        <strain evidence="8 9">CBS 13917</strain>
    </source>
</reference>
<dbReference type="InterPro" id="IPR000999">
    <property type="entry name" value="RNase_III_dom"/>
</dbReference>
<protein>
    <recommendedName>
        <fullName evidence="7">RNase III domain-containing protein</fullName>
    </recommendedName>
</protein>
<gene>
    <name evidence="8" type="ORF">IAR55_001081</name>
</gene>
<dbReference type="GO" id="GO:0005737">
    <property type="term" value="C:cytoplasm"/>
    <property type="evidence" value="ECO:0007669"/>
    <property type="project" value="TreeGrafter"/>
</dbReference>
<dbReference type="InterPro" id="IPR038248">
    <property type="entry name" value="Dicer_dimer_sf"/>
</dbReference>
<dbReference type="GO" id="GO:0003723">
    <property type="term" value="F:RNA binding"/>
    <property type="evidence" value="ECO:0007669"/>
    <property type="project" value="TreeGrafter"/>
</dbReference>
<dbReference type="CDD" id="cd00593">
    <property type="entry name" value="RIBOc"/>
    <property type="match status" value="2"/>
</dbReference>
<dbReference type="Gene3D" id="3.30.160.380">
    <property type="entry name" value="Dicer dimerisation domain"/>
    <property type="match status" value="1"/>
</dbReference>
<evidence type="ECO:0000256" key="4">
    <source>
        <dbReference type="ARBA" id="ARBA00022806"/>
    </source>
</evidence>
<dbReference type="PANTHER" id="PTHR14950">
    <property type="entry name" value="DICER-RELATED"/>
    <property type="match status" value="1"/>
</dbReference>
<dbReference type="Gene3D" id="1.10.1520.10">
    <property type="entry name" value="Ribonuclease III domain"/>
    <property type="match status" value="2"/>
</dbReference>
<dbReference type="GeneID" id="92178340"/>
<feature type="domain" description="RNase III" evidence="7">
    <location>
        <begin position="634"/>
        <end position="793"/>
    </location>
</feature>
<comment type="caution">
    <text evidence="8">The sequence shown here is derived from an EMBL/GenBank/DDBJ whole genome shotgun (WGS) entry which is preliminary data.</text>
</comment>
<evidence type="ECO:0000256" key="6">
    <source>
        <dbReference type="SAM" id="MobiDB-lite"/>
    </source>
</evidence>
<feature type="region of interest" description="Disordered" evidence="6">
    <location>
        <begin position="265"/>
        <end position="293"/>
    </location>
</feature>
<dbReference type="RefSeq" id="XP_066805411.1">
    <property type="nucleotide sequence ID" value="XM_066944210.1"/>
</dbReference>
<dbReference type="KEGG" id="kne:92178340"/>
<evidence type="ECO:0000259" key="7">
    <source>
        <dbReference type="PROSITE" id="PS50142"/>
    </source>
</evidence>
<dbReference type="Proteomes" id="UP001388673">
    <property type="component" value="Unassembled WGS sequence"/>
</dbReference>
<evidence type="ECO:0000256" key="3">
    <source>
        <dbReference type="ARBA" id="ARBA00022801"/>
    </source>
</evidence>
<dbReference type="GO" id="GO:0005524">
    <property type="term" value="F:ATP binding"/>
    <property type="evidence" value="ECO:0007669"/>
    <property type="project" value="UniProtKB-KW"/>
</dbReference>
<name>A0AAW0Z4Q8_9TREE</name>
<dbReference type="PROSITE" id="PS50142">
    <property type="entry name" value="RNASE_3_2"/>
    <property type="match status" value="2"/>
</dbReference>
<feature type="region of interest" description="Disordered" evidence="6">
    <location>
        <begin position="1"/>
        <end position="121"/>
    </location>
</feature>
<dbReference type="SUPFAM" id="SSF69065">
    <property type="entry name" value="RNase III domain-like"/>
    <property type="match status" value="2"/>
</dbReference>
<dbReference type="PANTHER" id="PTHR14950:SF37">
    <property type="entry name" value="ENDORIBONUCLEASE DICER"/>
    <property type="match status" value="1"/>
</dbReference>